<dbReference type="InterPro" id="IPR016181">
    <property type="entry name" value="Acyl_CoA_acyltransferase"/>
</dbReference>
<keyword evidence="1" id="KW-0436">Ligase</keyword>
<dbReference type="InterPro" id="IPR000182">
    <property type="entry name" value="GNAT_dom"/>
</dbReference>
<gene>
    <name evidence="6" type="ORF">BN2476_30035</name>
</gene>
<dbReference type="Pfam" id="PF13607">
    <property type="entry name" value="Succ_CoA_lig"/>
    <property type="match status" value="1"/>
</dbReference>
<dbReference type="AlphaFoldDB" id="A0A1N7RJV9"/>
<dbReference type="InterPro" id="IPR032875">
    <property type="entry name" value="Succ_CoA_lig_flav_dom"/>
</dbReference>
<dbReference type="InterPro" id="IPR036291">
    <property type="entry name" value="NAD(P)-bd_dom_sf"/>
</dbReference>
<dbReference type="PANTHER" id="PTHR43334:SF1">
    <property type="entry name" value="3-HYDROXYPROPIONATE--COA LIGASE [ADP-FORMING]"/>
    <property type="match status" value="1"/>
</dbReference>
<dbReference type="Gene3D" id="3.40.50.261">
    <property type="entry name" value="Succinyl-CoA synthetase domains"/>
    <property type="match status" value="2"/>
</dbReference>
<dbReference type="EMBL" id="CYGY02000003">
    <property type="protein sequence ID" value="SIT35393.1"/>
    <property type="molecule type" value="Genomic_DNA"/>
</dbReference>
<dbReference type="SMART" id="SM00881">
    <property type="entry name" value="CoA_binding"/>
    <property type="match status" value="1"/>
</dbReference>
<evidence type="ECO:0000313" key="7">
    <source>
        <dbReference type="Proteomes" id="UP000195569"/>
    </source>
</evidence>
<dbReference type="GO" id="GO:0016874">
    <property type="term" value="F:ligase activity"/>
    <property type="evidence" value="ECO:0007669"/>
    <property type="project" value="UniProtKB-KW"/>
</dbReference>
<keyword evidence="7" id="KW-1185">Reference proteome</keyword>
<evidence type="ECO:0000256" key="2">
    <source>
        <dbReference type="ARBA" id="ARBA00022741"/>
    </source>
</evidence>
<dbReference type="Gene3D" id="3.40.50.720">
    <property type="entry name" value="NAD(P)-binding Rossmann-like Domain"/>
    <property type="match status" value="1"/>
</dbReference>
<name>A0A1N7RJV9_9BURK</name>
<evidence type="ECO:0000256" key="4">
    <source>
        <dbReference type="SAM" id="MobiDB-lite"/>
    </source>
</evidence>
<comment type="caution">
    <text evidence="6">The sequence shown here is derived from an EMBL/GenBank/DDBJ whole genome shotgun (WGS) entry which is preliminary data.</text>
</comment>
<evidence type="ECO:0000313" key="6">
    <source>
        <dbReference type="EMBL" id="SIT35393.1"/>
    </source>
</evidence>
<dbReference type="SUPFAM" id="SSF52210">
    <property type="entry name" value="Succinyl-CoA synthetase domains"/>
    <property type="match status" value="2"/>
</dbReference>
<dbReference type="Pfam" id="PF13380">
    <property type="entry name" value="CoA_binding_2"/>
    <property type="match status" value="1"/>
</dbReference>
<dbReference type="GO" id="GO:0005524">
    <property type="term" value="F:ATP binding"/>
    <property type="evidence" value="ECO:0007669"/>
    <property type="project" value="UniProtKB-KW"/>
</dbReference>
<dbReference type="InterPro" id="IPR003781">
    <property type="entry name" value="CoA-bd"/>
</dbReference>
<dbReference type="InterPro" id="IPR051538">
    <property type="entry name" value="Acyl-CoA_Synth/Transferase"/>
</dbReference>
<dbReference type="InterPro" id="IPR016102">
    <property type="entry name" value="Succinyl-CoA_synth-like"/>
</dbReference>
<reference evidence="6" key="1">
    <citation type="submission" date="2016-12" db="EMBL/GenBank/DDBJ databases">
        <authorList>
            <person name="Moulin L."/>
        </authorList>
    </citation>
    <scope>NUCLEOTIDE SEQUENCE [LARGE SCALE GENOMIC DNA]</scope>
    <source>
        <strain evidence="6">STM 7183</strain>
    </source>
</reference>
<keyword evidence="3" id="KW-0067">ATP-binding</keyword>
<feature type="region of interest" description="Disordered" evidence="4">
    <location>
        <begin position="817"/>
        <end position="847"/>
    </location>
</feature>
<proteinExistence type="predicted"/>
<dbReference type="PANTHER" id="PTHR43334">
    <property type="entry name" value="ACETATE--COA LIGASE [ADP-FORMING]"/>
    <property type="match status" value="1"/>
</dbReference>
<protein>
    <submittedName>
        <fullName evidence="6">N-acetyltransferase GCN5</fullName>
    </submittedName>
</protein>
<keyword evidence="2" id="KW-0547">Nucleotide-binding</keyword>
<dbReference type="Proteomes" id="UP000195569">
    <property type="component" value="Unassembled WGS sequence"/>
</dbReference>
<dbReference type="PROSITE" id="PS51186">
    <property type="entry name" value="GNAT"/>
    <property type="match status" value="1"/>
</dbReference>
<feature type="compositionally biased region" description="Basic and acidic residues" evidence="4">
    <location>
        <begin position="819"/>
        <end position="831"/>
    </location>
</feature>
<evidence type="ECO:0000256" key="1">
    <source>
        <dbReference type="ARBA" id="ARBA00022598"/>
    </source>
</evidence>
<evidence type="ECO:0000259" key="5">
    <source>
        <dbReference type="PROSITE" id="PS51186"/>
    </source>
</evidence>
<evidence type="ECO:0000256" key="3">
    <source>
        <dbReference type="ARBA" id="ARBA00022840"/>
    </source>
</evidence>
<feature type="domain" description="N-acetyltransferase" evidence="5">
    <location>
        <begin position="661"/>
        <end position="819"/>
    </location>
</feature>
<dbReference type="SUPFAM" id="SSF51735">
    <property type="entry name" value="NAD(P)-binding Rossmann-fold domains"/>
    <property type="match status" value="1"/>
</dbReference>
<dbReference type="Pfam" id="PF13302">
    <property type="entry name" value="Acetyltransf_3"/>
    <property type="match status" value="1"/>
</dbReference>
<organism evidence="6 7">
    <name type="scientific">Paraburkholderia piptadeniae</name>
    <dbReference type="NCBI Taxonomy" id="1701573"/>
    <lineage>
        <taxon>Bacteria</taxon>
        <taxon>Pseudomonadati</taxon>
        <taxon>Pseudomonadota</taxon>
        <taxon>Betaproteobacteria</taxon>
        <taxon>Burkholderiales</taxon>
        <taxon>Burkholderiaceae</taxon>
        <taxon>Paraburkholderia</taxon>
    </lineage>
</organism>
<accession>A0A1N7RJV9</accession>
<dbReference type="Gene3D" id="3.40.630.30">
    <property type="match status" value="1"/>
</dbReference>
<dbReference type="GO" id="GO:0016747">
    <property type="term" value="F:acyltransferase activity, transferring groups other than amino-acyl groups"/>
    <property type="evidence" value="ECO:0007669"/>
    <property type="project" value="InterPro"/>
</dbReference>
<dbReference type="CDD" id="cd04301">
    <property type="entry name" value="NAT_SF"/>
    <property type="match status" value="1"/>
</dbReference>
<sequence>MSLLFAYPDEIARVLTKSGRIRSNPPRAHLTRGATVTVRNLDALFRPKSVAVIGASNREGSTGSMVWKRLIEGGFDGPVWAVNPKYDMLDGHACVGNAGDLPDAPTVAIVCTPPSTWPGIVHTLGGHGTRAAIIVGEARDDDGRADVRHTLAAARPHLLRVVGPGSLGIVTPALKAHLGAPVVTVRSGGVAWVSQSNALTNAVLGWAHARGLGFSHAVALGDEADVDAGDVLDYLASDPGTRAILLEVDSVKAARKFMSAARAAARNKPVLALRSGRSDPADALYTAAFRRAGVVRVDALDDLLDEIETLGVGRVAAGATATLITSDRGVATLATDAFKAAGDTLAPCPPGAVDALAQALPRARPGNPLLLGSDARADHFGMALKVLADQRSTGTAFVVHASTHSAPVEEVAQALIANQRYAYRGLLACFFGGVKRETRDALHEHGIPVHTTPQRLARAFERLVEYRLVRELLMQTPEGQPARVPEAIDAAQAQACAALSSGVTELDGDEAARLLAHFGLRTVPDDAREDAVVDITVELRDDDNFGPVFRFTAPPEHDEARPMCVFGLPPLNPVLSDDILSNSAYAREVAPEPVLNALTSISQAVSEIREIVSLKLVLRVMKSGVAIVGPRLRLSANRTRFAIMPYPRRYEETLDWRGQRITVRPIRPEDEDAHREFVESMTPDDLRLRFFGAVGRFDHSQLARMTQIDYDREMALIATMRNDDGSIRTLGVVRAVADPDNETAEFAMAVRSDQKGKGLGRLLMERIIAYARSRGTHWLIGEALRENSAMIGLATAVGFTATRTEDPGVVGFRMALDQPEEKVEGQKDKQKGAAPAYGASRSCSGTR</sequence>
<dbReference type="SUPFAM" id="SSF55729">
    <property type="entry name" value="Acyl-CoA N-acyltransferases (Nat)"/>
    <property type="match status" value="1"/>
</dbReference>